<dbReference type="STRING" id="10195.A0A3M7RP15"/>
<sequence>MGNKKSKKAEIRQLTESEIQSILENTDYNRDQITEFHQNFTSNYFLTVDFEYLAVKRSLFSIYQKVYPSGILNKDQFCTLYNNLHPAKKCDKYLDQIFQMFDADKDGIVTFGEFMITVFLQGRKEPEEKLRLVFRMYDYNCNGFIEENEMEAILHTVADNCDQIEYEELKDWDQNKNGQLNEQEFRTKMRLGLIISLAIFKCFFCSDWNYEGHGPDFWLHEYPQCAGNLQSPINIQHSNAIFDPELGQLTFHNYDINLKWRVTNTGATIIANQADDSSSSPYITGSDFKVGVKYYLKQFHFHWGFNVYQGSEHLIDSIKYPLEIHLVHMSELNETTVLSFLFQITKDENKKLKILIDEIGRDVAIEDSHVNNFSLDSIIPDNDELKRDGFYRYMGSLTTPPCTEGVKWTVFRTKINISESQMMEFYKNEIDFNHRQAQELNDRILTINVYNFKNEKSILNNFVKKIIKNLLKSSLLKINFYNYDKIFNWNITYREYQINVKPVYDSNLRILIDGSDFNEIYELSQFHFHWGYNIYQGSEHQIDFEKFPLEVHLVHESKNGQLAVLAFLFRISNESKIQSFFKNIEFIDNPNKFSIARFSLNSLIPIENSENLKSYFRYKGSLTIPP</sequence>
<comment type="catalytic activity">
    <reaction evidence="8 9">
        <text>hydrogencarbonate + H(+) = CO2 + H2O</text>
        <dbReference type="Rhea" id="RHEA:10748"/>
        <dbReference type="ChEBI" id="CHEBI:15377"/>
        <dbReference type="ChEBI" id="CHEBI:15378"/>
        <dbReference type="ChEBI" id="CHEBI:16526"/>
        <dbReference type="ChEBI" id="CHEBI:17544"/>
        <dbReference type="EC" id="4.2.1.1"/>
    </reaction>
</comment>
<dbReference type="SMART" id="SM00054">
    <property type="entry name" value="EFh"/>
    <property type="match status" value="3"/>
</dbReference>
<dbReference type="InterPro" id="IPR018247">
    <property type="entry name" value="EF_Hand_1_Ca_BS"/>
</dbReference>
<organism evidence="12 13">
    <name type="scientific">Brachionus plicatilis</name>
    <name type="common">Marine rotifer</name>
    <name type="synonym">Brachionus muelleri</name>
    <dbReference type="NCBI Taxonomy" id="10195"/>
    <lineage>
        <taxon>Eukaryota</taxon>
        <taxon>Metazoa</taxon>
        <taxon>Spiralia</taxon>
        <taxon>Gnathifera</taxon>
        <taxon>Rotifera</taxon>
        <taxon>Eurotatoria</taxon>
        <taxon>Monogononta</taxon>
        <taxon>Pseudotrocha</taxon>
        <taxon>Ploima</taxon>
        <taxon>Brachionidae</taxon>
        <taxon>Brachionus</taxon>
    </lineage>
</organism>
<dbReference type="InterPro" id="IPR036398">
    <property type="entry name" value="CA_dom_sf"/>
</dbReference>
<reference evidence="12 13" key="1">
    <citation type="journal article" date="2018" name="Sci. Rep.">
        <title>Genomic signatures of local adaptation to the degree of environmental predictability in rotifers.</title>
        <authorList>
            <person name="Franch-Gras L."/>
            <person name="Hahn C."/>
            <person name="Garcia-Roger E.M."/>
            <person name="Carmona M.J."/>
            <person name="Serra M."/>
            <person name="Gomez A."/>
        </authorList>
    </citation>
    <scope>NUCLEOTIDE SEQUENCE [LARGE SCALE GENOMIC DNA]</scope>
    <source>
        <strain evidence="12">HYR1</strain>
    </source>
</reference>
<dbReference type="GO" id="GO:0008270">
    <property type="term" value="F:zinc ion binding"/>
    <property type="evidence" value="ECO:0007669"/>
    <property type="project" value="UniProtKB-UniRule"/>
</dbReference>
<dbReference type="SMART" id="SM01057">
    <property type="entry name" value="Carb_anhydrase"/>
    <property type="match status" value="2"/>
</dbReference>
<feature type="domain" description="EF-hand" evidence="10">
    <location>
        <begin position="89"/>
        <end position="124"/>
    </location>
</feature>
<name>A0A3M7RP15_BRAPC</name>
<evidence type="ECO:0000256" key="1">
    <source>
        <dbReference type="ARBA" id="ARBA00002904"/>
    </source>
</evidence>
<dbReference type="EMBL" id="REGN01002949">
    <property type="protein sequence ID" value="RNA25281.1"/>
    <property type="molecule type" value="Genomic_DNA"/>
</dbReference>
<dbReference type="InterPro" id="IPR001148">
    <property type="entry name" value="CA_dom"/>
</dbReference>
<dbReference type="GO" id="GO:0005509">
    <property type="term" value="F:calcium ion binding"/>
    <property type="evidence" value="ECO:0007669"/>
    <property type="project" value="InterPro"/>
</dbReference>
<dbReference type="SUPFAM" id="SSF51069">
    <property type="entry name" value="Carbonic anhydrase"/>
    <property type="match status" value="2"/>
</dbReference>
<evidence type="ECO:0000256" key="8">
    <source>
        <dbReference type="ARBA" id="ARBA00048348"/>
    </source>
</evidence>
<gene>
    <name evidence="12" type="ORF">BpHYR1_048652</name>
</gene>
<dbReference type="Gene3D" id="3.10.200.10">
    <property type="entry name" value="Alpha carbonic anhydrase"/>
    <property type="match status" value="2"/>
</dbReference>
<evidence type="ECO:0000256" key="3">
    <source>
        <dbReference type="ARBA" id="ARBA00012925"/>
    </source>
</evidence>
<evidence type="ECO:0000256" key="2">
    <source>
        <dbReference type="ARBA" id="ARBA00010718"/>
    </source>
</evidence>
<dbReference type="InterPro" id="IPR002048">
    <property type="entry name" value="EF_hand_dom"/>
</dbReference>
<protein>
    <recommendedName>
        <fullName evidence="3 9">Carbonic anhydrase</fullName>
        <ecNumber evidence="3 9">4.2.1.1</ecNumber>
    </recommendedName>
</protein>
<evidence type="ECO:0000256" key="7">
    <source>
        <dbReference type="ARBA" id="ARBA00023239"/>
    </source>
</evidence>
<dbReference type="InterPro" id="IPR011992">
    <property type="entry name" value="EF-hand-dom_pair"/>
</dbReference>
<dbReference type="Pfam" id="PF00194">
    <property type="entry name" value="Carb_anhydrase"/>
    <property type="match status" value="2"/>
</dbReference>
<dbReference type="PANTHER" id="PTHR18952:SF265">
    <property type="entry name" value="CARBONIC ANHYDRASE"/>
    <property type="match status" value="1"/>
</dbReference>
<dbReference type="EC" id="4.2.1.1" evidence="3 9"/>
<feature type="domain" description="Alpha-carbonic anhydrase" evidence="11">
    <location>
        <begin position="512"/>
        <end position="626"/>
    </location>
</feature>
<dbReference type="InterPro" id="IPR018338">
    <property type="entry name" value="Carbonic_anhydrase_a-class_CS"/>
</dbReference>
<dbReference type="PANTHER" id="PTHR18952">
    <property type="entry name" value="CARBONIC ANHYDRASE"/>
    <property type="match status" value="1"/>
</dbReference>
<evidence type="ECO:0000256" key="4">
    <source>
        <dbReference type="ARBA" id="ARBA00022723"/>
    </source>
</evidence>
<evidence type="ECO:0000259" key="10">
    <source>
        <dbReference type="PROSITE" id="PS50222"/>
    </source>
</evidence>
<dbReference type="Proteomes" id="UP000276133">
    <property type="component" value="Unassembled WGS sequence"/>
</dbReference>
<dbReference type="Pfam" id="PF13202">
    <property type="entry name" value="EF-hand_5"/>
    <property type="match status" value="1"/>
</dbReference>
<dbReference type="PROSITE" id="PS00018">
    <property type="entry name" value="EF_HAND_1"/>
    <property type="match status" value="3"/>
</dbReference>
<keyword evidence="4 9" id="KW-0479">Metal-binding</keyword>
<feature type="domain" description="EF-hand" evidence="10">
    <location>
        <begin position="125"/>
        <end position="160"/>
    </location>
</feature>
<keyword evidence="7 9" id="KW-0456">Lyase</keyword>
<dbReference type="CDD" id="cd00326">
    <property type="entry name" value="alpha_CA"/>
    <property type="match status" value="2"/>
</dbReference>
<dbReference type="InterPro" id="IPR023561">
    <property type="entry name" value="Carbonic_anhydrase_a-class"/>
</dbReference>
<dbReference type="PROSITE" id="PS50222">
    <property type="entry name" value="EF_HAND_2"/>
    <property type="match status" value="2"/>
</dbReference>
<feature type="domain" description="Alpha-carbonic anhydrase" evidence="11">
    <location>
        <begin position="206"/>
        <end position="449"/>
    </location>
</feature>
<keyword evidence="5 9" id="KW-0862">Zinc</keyword>
<dbReference type="GO" id="GO:0004089">
    <property type="term" value="F:carbonate dehydratase activity"/>
    <property type="evidence" value="ECO:0007669"/>
    <property type="project" value="UniProtKB-UniRule"/>
</dbReference>
<evidence type="ECO:0000256" key="6">
    <source>
        <dbReference type="ARBA" id="ARBA00022837"/>
    </source>
</evidence>
<dbReference type="AlphaFoldDB" id="A0A3M7RP15"/>
<keyword evidence="13" id="KW-1185">Reference proteome</keyword>
<comment type="function">
    <text evidence="1 9">Reversible hydration of carbon dioxide.</text>
</comment>
<dbReference type="PROSITE" id="PS00162">
    <property type="entry name" value="ALPHA_CA_1"/>
    <property type="match status" value="2"/>
</dbReference>
<evidence type="ECO:0000313" key="13">
    <source>
        <dbReference type="Proteomes" id="UP000276133"/>
    </source>
</evidence>
<evidence type="ECO:0000313" key="12">
    <source>
        <dbReference type="EMBL" id="RNA25281.1"/>
    </source>
</evidence>
<dbReference type="CDD" id="cd00051">
    <property type="entry name" value="EFh"/>
    <property type="match status" value="2"/>
</dbReference>
<comment type="cofactor">
    <cofactor evidence="9">
        <name>Zn(2+)</name>
        <dbReference type="ChEBI" id="CHEBI:29105"/>
    </cofactor>
</comment>
<dbReference type="SUPFAM" id="SSF47473">
    <property type="entry name" value="EF-hand"/>
    <property type="match status" value="1"/>
</dbReference>
<evidence type="ECO:0000256" key="5">
    <source>
        <dbReference type="ARBA" id="ARBA00022833"/>
    </source>
</evidence>
<comment type="caution">
    <text evidence="12">The sequence shown here is derived from an EMBL/GenBank/DDBJ whole genome shotgun (WGS) entry which is preliminary data.</text>
</comment>
<evidence type="ECO:0000259" key="11">
    <source>
        <dbReference type="PROSITE" id="PS51144"/>
    </source>
</evidence>
<proteinExistence type="inferred from homology"/>
<accession>A0A3M7RP15</accession>
<comment type="similarity">
    <text evidence="2 9">Belongs to the alpha-carbonic anhydrase family.</text>
</comment>
<keyword evidence="6" id="KW-0106">Calcium</keyword>
<dbReference type="OrthoDB" id="429145at2759"/>
<evidence type="ECO:0000256" key="9">
    <source>
        <dbReference type="RuleBase" id="RU367011"/>
    </source>
</evidence>
<dbReference type="Pfam" id="PF13499">
    <property type="entry name" value="EF-hand_7"/>
    <property type="match status" value="1"/>
</dbReference>
<dbReference type="Gene3D" id="1.10.238.10">
    <property type="entry name" value="EF-hand"/>
    <property type="match status" value="1"/>
</dbReference>
<dbReference type="PROSITE" id="PS51144">
    <property type="entry name" value="ALPHA_CA_2"/>
    <property type="match status" value="2"/>
</dbReference>